<dbReference type="AlphaFoldDB" id="A0AAV9EI51"/>
<dbReference type="Proteomes" id="UP001180020">
    <property type="component" value="Unassembled WGS sequence"/>
</dbReference>
<evidence type="ECO:0000256" key="1">
    <source>
        <dbReference type="SAM" id="MobiDB-lite"/>
    </source>
</evidence>
<evidence type="ECO:0000313" key="2">
    <source>
        <dbReference type="EMBL" id="KAK1313243.1"/>
    </source>
</evidence>
<feature type="compositionally biased region" description="Gly residues" evidence="1">
    <location>
        <begin position="275"/>
        <end position="284"/>
    </location>
</feature>
<organism evidence="2 3">
    <name type="scientific">Acorus calamus</name>
    <name type="common">Sweet flag</name>
    <dbReference type="NCBI Taxonomy" id="4465"/>
    <lineage>
        <taxon>Eukaryota</taxon>
        <taxon>Viridiplantae</taxon>
        <taxon>Streptophyta</taxon>
        <taxon>Embryophyta</taxon>
        <taxon>Tracheophyta</taxon>
        <taxon>Spermatophyta</taxon>
        <taxon>Magnoliopsida</taxon>
        <taxon>Liliopsida</taxon>
        <taxon>Acoraceae</taxon>
        <taxon>Acorus</taxon>
    </lineage>
</organism>
<reference evidence="2" key="1">
    <citation type="journal article" date="2023" name="Nat. Commun.">
        <title>Diploid and tetraploid genomes of Acorus and the evolution of monocots.</title>
        <authorList>
            <person name="Ma L."/>
            <person name="Liu K.W."/>
            <person name="Li Z."/>
            <person name="Hsiao Y.Y."/>
            <person name="Qi Y."/>
            <person name="Fu T."/>
            <person name="Tang G.D."/>
            <person name="Zhang D."/>
            <person name="Sun W.H."/>
            <person name="Liu D.K."/>
            <person name="Li Y."/>
            <person name="Chen G.Z."/>
            <person name="Liu X.D."/>
            <person name="Liao X.Y."/>
            <person name="Jiang Y.T."/>
            <person name="Yu X."/>
            <person name="Hao Y."/>
            <person name="Huang J."/>
            <person name="Zhao X.W."/>
            <person name="Ke S."/>
            <person name="Chen Y.Y."/>
            <person name="Wu W.L."/>
            <person name="Hsu J.L."/>
            <person name="Lin Y.F."/>
            <person name="Huang M.D."/>
            <person name="Li C.Y."/>
            <person name="Huang L."/>
            <person name="Wang Z.W."/>
            <person name="Zhao X."/>
            <person name="Zhong W.Y."/>
            <person name="Peng D.H."/>
            <person name="Ahmad S."/>
            <person name="Lan S."/>
            <person name="Zhang J.S."/>
            <person name="Tsai W.C."/>
            <person name="Van de Peer Y."/>
            <person name="Liu Z.J."/>
        </authorList>
    </citation>
    <scope>NUCLEOTIDE SEQUENCE</scope>
    <source>
        <strain evidence="2">CP</strain>
    </source>
</reference>
<gene>
    <name evidence="2" type="ORF">QJS10_CPA06g00084</name>
</gene>
<dbReference type="EMBL" id="JAUJYO010000006">
    <property type="protein sequence ID" value="KAK1313243.1"/>
    <property type="molecule type" value="Genomic_DNA"/>
</dbReference>
<proteinExistence type="predicted"/>
<sequence length="312" mass="34604">MAQNRKPYHLLFLSSSSRVMTHFLSLTNLPTFRTPTLIFSSSKWRPTTLTSKSTPARDRVIDFGKHKGQMLGTLPSKYLKWVSKNLRARDFEEWARLAGEVLSDPVYKDRVEWESAQRVLDGSGTASESPVSDLLDITDRFGWDNEDKEGWGRIDFGLLGTSKGGRIPRKSRSLGGFEARKMGSLNGGSGFEKVKKLGFSYEQSWSSGSVESGNQGVSGEGKVGLLRGGSRYSVEDEKVGFEEEVVMGKRGERRERQRLKRGQQMQRLRREVGVVEGGEGGGDGVQRVGQSGGLRNPFPGRGALLSKIKRPD</sequence>
<dbReference type="GO" id="GO:0009536">
    <property type="term" value="C:plastid"/>
    <property type="evidence" value="ECO:0007669"/>
    <property type="project" value="TreeGrafter"/>
</dbReference>
<dbReference type="PANTHER" id="PTHR38357:SF1">
    <property type="entry name" value="EXPRESSED PROTEIN"/>
    <property type="match status" value="1"/>
</dbReference>
<reference evidence="2" key="2">
    <citation type="submission" date="2023-06" db="EMBL/GenBank/DDBJ databases">
        <authorList>
            <person name="Ma L."/>
            <person name="Liu K.-W."/>
            <person name="Li Z."/>
            <person name="Hsiao Y.-Y."/>
            <person name="Qi Y."/>
            <person name="Fu T."/>
            <person name="Tang G."/>
            <person name="Zhang D."/>
            <person name="Sun W.-H."/>
            <person name="Liu D.-K."/>
            <person name="Li Y."/>
            <person name="Chen G.-Z."/>
            <person name="Liu X.-D."/>
            <person name="Liao X.-Y."/>
            <person name="Jiang Y.-T."/>
            <person name="Yu X."/>
            <person name="Hao Y."/>
            <person name="Huang J."/>
            <person name="Zhao X.-W."/>
            <person name="Ke S."/>
            <person name="Chen Y.-Y."/>
            <person name="Wu W.-L."/>
            <person name="Hsu J.-L."/>
            <person name="Lin Y.-F."/>
            <person name="Huang M.-D."/>
            <person name="Li C.-Y."/>
            <person name="Huang L."/>
            <person name="Wang Z.-W."/>
            <person name="Zhao X."/>
            <person name="Zhong W.-Y."/>
            <person name="Peng D.-H."/>
            <person name="Ahmad S."/>
            <person name="Lan S."/>
            <person name="Zhang J.-S."/>
            <person name="Tsai W.-C."/>
            <person name="Van De Peer Y."/>
            <person name="Liu Z.-J."/>
        </authorList>
    </citation>
    <scope>NUCLEOTIDE SEQUENCE</scope>
    <source>
        <strain evidence="2">CP</strain>
        <tissue evidence="2">Leaves</tissue>
    </source>
</reference>
<evidence type="ECO:0000313" key="3">
    <source>
        <dbReference type="Proteomes" id="UP001180020"/>
    </source>
</evidence>
<dbReference type="PANTHER" id="PTHR38357">
    <property type="entry name" value="EXPRESSED PROTEIN"/>
    <property type="match status" value="1"/>
</dbReference>
<keyword evidence="3" id="KW-1185">Reference proteome</keyword>
<accession>A0AAV9EI51</accession>
<feature type="region of interest" description="Disordered" evidence="1">
    <location>
        <begin position="272"/>
        <end position="312"/>
    </location>
</feature>
<name>A0AAV9EI51_ACOCL</name>
<comment type="caution">
    <text evidence="2">The sequence shown here is derived from an EMBL/GenBank/DDBJ whole genome shotgun (WGS) entry which is preliminary data.</text>
</comment>
<protein>
    <submittedName>
        <fullName evidence="2">Uncharacterized protein</fullName>
    </submittedName>
</protein>